<dbReference type="Proteomes" id="UP000292298">
    <property type="component" value="Unassembled WGS sequence"/>
</dbReference>
<proteinExistence type="predicted"/>
<keyword evidence="4" id="KW-1185">Reference proteome</keyword>
<dbReference type="AlphaFoldDB" id="A0A4Q8CZP3"/>
<accession>A0A4Q8CZP3</accession>
<evidence type="ECO:0000313" key="4">
    <source>
        <dbReference type="Proteomes" id="UP000292298"/>
    </source>
</evidence>
<name>A0A4Q8CZP3_9GAMM</name>
<feature type="region of interest" description="Disordered" evidence="1">
    <location>
        <begin position="130"/>
        <end position="165"/>
    </location>
</feature>
<evidence type="ECO:0000259" key="2">
    <source>
        <dbReference type="Pfam" id="PF09361"/>
    </source>
</evidence>
<comment type="caution">
    <text evidence="3">The sequence shown here is derived from an EMBL/GenBank/DDBJ whole genome shotgun (WGS) entry which is preliminary data.</text>
</comment>
<gene>
    <name evidence="3" type="ORF">EV698_0646</name>
</gene>
<evidence type="ECO:0000256" key="1">
    <source>
        <dbReference type="SAM" id="MobiDB-lite"/>
    </source>
</evidence>
<sequence length="165" mass="17606">MASKTINQVNEQVETGVFAPMRSFFHTVTGHAEKIAGIQIETAKACTDMAFRNAYAALEIRDVEAMRNYVGKQPEVAQQFGERLKADAEKLVDAHKAFVEDAQKVTQDNVAQVQKAAEKAAEKGAEQVQEATSAVTATAGKTKTTAAAGKTSSRKAANSSTNTAQ</sequence>
<dbReference type="InterPro" id="IPR018968">
    <property type="entry name" value="Phasin"/>
</dbReference>
<protein>
    <submittedName>
        <fullName evidence="3">Phasin family protein</fullName>
    </submittedName>
</protein>
<dbReference type="EMBL" id="SHLI01000001">
    <property type="protein sequence ID" value="RZU98400.1"/>
    <property type="molecule type" value="Genomic_DNA"/>
</dbReference>
<evidence type="ECO:0000313" key="3">
    <source>
        <dbReference type="EMBL" id="RZU98400.1"/>
    </source>
</evidence>
<feature type="domain" description="Phasin" evidence="2">
    <location>
        <begin position="17"/>
        <end position="110"/>
    </location>
</feature>
<dbReference type="Pfam" id="PF09361">
    <property type="entry name" value="Phasin_2"/>
    <property type="match status" value="1"/>
</dbReference>
<feature type="compositionally biased region" description="Low complexity" evidence="1">
    <location>
        <begin position="130"/>
        <end position="157"/>
    </location>
</feature>
<organism evidence="3 4">
    <name type="scientific">Spiribacter vilamensis</name>
    <dbReference type="NCBI Taxonomy" id="531306"/>
    <lineage>
        <taxon>Bacteria</taxon>
        <taxon>Pseudomonadati</taxon>
        <taxon>Pseudomonadota</taxon>
        <taxon>Gammaproteobacteria</taxon>
        <taxon>Chromatiales</taxon>
        <taxon>Ectothiorhodospiraceae</taxon>
        <taxon>Spiribacter</taxon>
    </lineage>
</organism>
<reference evidence="3 4" key="1">
    <citation type="submission" date="2019-02" db="EMBL/GenBank/DDBJ databases">
        <title>Genomic Encyclopedia of Type Strains, Phase IV (KMG-IV): sequencing the most valuable type-strain genomes for metagenomic binning, comparative biology and taxonomic classification.</title>
        <authorList>
            <person name="Goeker M."/>
        </authorList>
    </citation>
    <scope>NUCLEOTIDE SEQUENCE [LARGE SCALE GENOMIC DNA]</scope>
    <source>
        <strain evidence="3 4">DSM 21056</strain>
    </source>
</reference>
<dbReference type="RefSeq" id="WP_165385707.1">
    <property type="nucleotide sequence ID" value="NZ_SHLI01000001.1"/>
</dbReference>